<dbReference type="EMBL" id="ONZQ02000016">
    <property type="protein sequence ID" value="SPO06517.1"/>
    <property type="molecule type" value="Genomic_DNA"/>
</dbReference>
<feature type="signal peptide" evidence="2">
    <location>
        <begin position="1"/>
        <end position="24"/>
    </location>
</feature>
<feature type="region of interest" description="Disordered" evidence="1">
    <location>
        <begin position="213"/>
        <end position="258"/>
    </location>
</feature>
<organism evidence="3 4">
    <name type="scientific">Cephalotrichum gorgonifer</name>
    <dbReference type="NCBI Taxonomy" id="2041049"/>
    <lineage>
        <taxon>Eukaryota</taxon>
        <taxon>Fungi</taxon>
        <taxon>Dikarya</taxon>
        <taxon>Ascomycota</taxon>
        <taxon>Pezizomycotina</taxon>
        <taxon>Sordariomycetes</taxon>
        <taxon>Hypocreomycetidae</taxon>
        <taxon>Microascales</taxon>
        <taxon>Microascaceae</taxon>
        <taxon>Cephalotrichum</taxon>
    </lineage>
</organism>
<feature type="region of interest" description="Disordered" evidence="1">
    <location>
        <begin position="142"/>
        <end position="166"/>
    </location>
</feature>
<gene>
    <name evidence="3" type="ORF">DNG_09207</name>
</gene>
<evidence type="ECO:0000256" key="2">
    <source>
        <dbReference type="SAM" id="SignalP"/>
    </source>
</evidence>
<feature type="region of interest" description="Disordered" evidence="1">
    <location>
        <begin position="43"/>
        <end position="122"/>
    </location>
</feature>
<evidence type="ECO:0000313" key="3">
    <source>
        <dbReference type="EMBL" id="SPO06517.1"/>
    </source>
</evidence>
<keyword evidence="2" id="KW-0732">Signal</keyword>
<feature type="compositionally biased region" description="Polar residues" evidence="1">
    <location>
        <begin position="150"/>
        <end position="166"/>
    </location>
</feature>
<accession>A0AAE8N5E5</accession>
<dbReference type="AlphaFoldDB" id="A0AAE8N5E5"/>
<evidence type="ECO:0000313" key="4">
    <source>
        <dbReference type="Proteomes" id="UP001187682"/>
    </source>
</evidence>
<evidence type="ECO:0000256" key="1">
    <source>
        <dbReference type="SAM" id="MobiDB-lite"/>
    </source>
</evidence>
<dbReference type="Proteomes" id="UP001187682">
    <property type="component" value="Unassembled WGS sequence"/>
</dbReference>
<name>A0AAE8N5E5_9PEZI</name>
<feature type="chain" id="PRO_5041972874" evidence="2">
    <location>
        <begin position="25"/>
        <end position="413"/>
    </location>
</feature>
<protein>
    <submittedName>
        <fullName evidence="3">Uncharacterized protein</fullName>
    </submittedName>
</protein>
<sequence>MKAASPKLIITALVAGFLATGTFAFPLHPESAIANAEHKWLTARAPPGVRPPKHSPDSDSEFSEPDPKRLDGGSSGSDSGESSGAVTGPVWGSSNPDPVNQPPPVVQDPPTGHFGGTVGSIPISQADIPQQATTNPNLVTIEQRGGRNVDSINGAKTRNDPVNNNGYDEKFSQFYFRKQEANPNANVSPEVDAWLKQNGIDLAAPDVVKVRVFGKPFDPDAPDSPPRQGSPSRDSDSESDSDGYDSSYSHNPDDTSIMEAYMSPSGGWMYRTRMFRSREYDNFYDLSYEERLPISEIMNRQWKEVAGNDAPLTKVVGANVEADDTVQLLRDLQLTTGRNEGTIDPSDPARFNQALGSSQGNVVAFMLKDHHSEPIAGTGVPTSVSWRYTGGNALDAGNNPTEYADSFLLVNIG</sequence>
<proteinExistence type="predicted"/>
<keyword evidence="4" id="KW-1185">Reference proteome</keyword>
<comment type="caution">
    <text evidence="3">The sequence shown here is derived from an EMBL/GenBank/DDBJ whole genome shotgun (WGS) entry which is preliminary data.</text>
</comment>
<reference evidence="3" key="1">
    <citation type="submission" date="2018-03" db="EMBL/GenBank/DDBJ databases">
        <authorList>
            <person name="Guldener U."/>
        </authorList>
    </citation>
    <scope>NUCLEOTIDE SEQUENCE</scope>
</reference>